<dbReference type="InterPro" id="IPR009577">
    <property type="entry name" value="Sm_multidrug_ex"/>
</dbReference>
<dbReference type="Pfam" id="PF06695">
    <property type="entry name" value="Sm_multidrug_ex"/>
    <property type="match status" value="1"/>
</dbReference>
<proteinExistence type="predicted"/>
<feature type="transmembrane region" description="Helical" evidence="1">
    <location>
        <begin position="6"/>
        <end position="30"/>
    </location>
</feature>
<keyword evidence="1" id="KW-0812">Transmembrane</keyword>
<dbReference type="EMBL" id="CP041372">
    <property type="protein sequence ID" value="QKS70557.1"/>
    <property type="molecule type" value="Genomic_DNA"/>
</dbReference>
<name>A0A859FBX9_9BACI</name>
<dbReference type="KEGG" id="psua:FLK61_27800"/>
<keyword evidence="1" id="KW-1133">Transmembrane helix</keyword>
<organism evidence="2 3">
    <name type="scientific">Paenalkalicoccus suaedae</name>
    <dbReference type="NCBI Taxonomy" id="2592382"/>
    <lineage>
        <taxon>Bacteria</taxon>
        <taxon>Bacillati</taxon>
        <taxon>Bacillota</taxon>
        <taxon>Bacilli</taxon>
        <taxon>Bacillales</taxon>
        <taxon>Bacillaceae</taxon>
        <taxon>Paenalkalicoccus</taxon>
    </lineage>
</organism>
<dbReference type="Proteomes" id="UP000318138">
    <property type="component" value="Chromosome"/>
</dbReference>
<dbReference type="RefSeq" id="WP_176008593.1">
    <property type="nucleotide sequence ID" value="NZ_CP041372.2"/>
</dbReference>
<gene>
    <name evidence="2" type="ORF">FLK61_27800</name>
</gene>
<reference evidence="3" key="1">
    <citation type="submission" date="2019-07" db="EMBL/GenBank/DDBJ databases">
        <title>Bacillus alkalisoli sp. nov. isolated from saline soil.</title>
        <authorList>
            <person name="Sun J.-Q."/>
            <person name="Xu L."/>
        </authorList>
    </citation>
    <scope>NUCLEOTIDE SEQUENCE [LARGE SCALE GENOMIC DNA]</scope>
    <source>
        <strain evidence="3">M4U3P1</strain>
    </source>
</reference>
<feature type="transmembrane region" description="Helical" evidence="1">
    <location>
        <begin position="37"/>
        <end position="61"/>
    </location>
</feature>
<dbReference type="AlphaFoldDB" id="A0A859FBX9"/>
<evidence type="ECO:0000256" key="1">
    <source>
        <dbReference type="SAM" id="Phobius"/>
    </source>
</evidence>
<evidence type="ECO:0000313" key="2">
    <source>
        <dbReference type="EMBL" id="QKS70557.1"/>
    </source>
</evidence>
<accession>A0A859FBX9</accession>
<feature type="transmembrane region" description="Helical" evidence="1">
    <location>
        <begin position="132"/>
        <end position="153"/>
    </location>
</feature>
<evidence type="ECO:0000313" key="3">
    <source>
        <dbReference type="Proteomes" id="UP000318138"/>
    </source>
</evidence>
<keyword evidence="3" id="KW-1185">Reference proteome</keyword>
<feature type="transmembrane region" description="Helical" evidence="1">
    <location>
        <begin position="98"/>
        <end position="120"/>
    </location>
</feature>
<protein>
    <submittedName>
        <fullName evidence="2">Small multi-drug export protein</fullName>
    </submittedName>
</protein>
<sequence>MIELIWQYILIFAMAATPWLEILIVIPVGIGMGLDPILVGIVSFLGNFVPILLIVYLLQWFQRTAWYLRYREKREQRKQEKGKSKSRGTKGTALFNKYGLPGLALLGPAVTGIHLAAIIALSLKADKHKTTLWMGGSLVAWTVFLCIASVYSIDWITGLFN</sequence>
<keyword evidence="1" id="KW-0472">Membrane</keyword>